<reference evidence="1 2" key="1">
    <citation type="submission" date="2020-07" db="EMBL/GenBank/DDBJ databases">
        <authorList>
            <person name="Feng H."/>
        </authorList>
    </citation>
    <scope>NUCLEOTIDE SEQUENCE [LARGE SCALE GENOMIC DNA]</scope>
    <source>
        <strain evidence="2">s-12</strain>
    </source>
</reference>
<dbReference type="Proteomes" id="UP000570010">
    <property type="component" value="Unassembled WGS sequence"/>
</dbReference>
<dbReference type="AlphaFoldDB" id="A0A7W1X6W6"/>
<gene>
    <name evidence="1" type="ORF">H1Z61_16960</name>
</gene>
<protein>
    <submittedName>
        <fullName evidence="1">Uncharacterized protein</fullName>
    </submittedName>
</protein>
<dbReference type="EMBL" id="JACEIO010000075">
    <property type="protein sequence ID" value="MBA4538769.1"/>
    <property type="molecule type" value="Genomic_DNA"/>
</dbReference>
<organism evidence="1 2">
    <name type="scientific">Bacillus aquiflavi</name>
    <dbReference type="NCBI Taxonomy" id="2672567"/>
    <lineage>
        <taxon>Bacteria</taxon>
        <taxon>Bacillati</taxon>
        <taxon>Bacillota</taxon>
        <taxon>Bacilli</taxon>
        <taxon>Bacillales</taxon>
        <taxon>Bacillaceae</taxon>
        <taxon>Bacillus</taxon>
    </lineage>
</organism>
<evidence type="ECO:0000313" key="1">
    <source>
        <dbReference type="EMBL" id="MBA4538769.1"/>
    </source>
</evidence>
<sequence length="112" mass="13109">MGGNTKKTSEANKDIPVETETFIPDNYYNNYRLPDRVSPGTTSLDKYDPLGNLKQTKFYDEYGRQKGWIDYTDHGRPDSHSAPHWHEYIFSEEFPLGKKINHRNDTNPPFKK</sequence>
<accession>A0A7W1X6W6</accession>
<evidence type="ECO:0000313" key="2">
    <source>
        <dbReference type="Proteomes" id="UP000570010"/>
    </source>
</evidence>
<proteinExistence type="predicted"/>
<comment type="caution">
    <text evidence="1">The sequence shown here is derived from an EMBL/GenBank/DDBJ whole genome shotgun (WGS) entry which is preliminary data.</text>
</comment>
<name>A0A7W1X6W6_9BACI</name>